<evidence type="ECO:0000313" key="4">
    <source>
        <dbReference type="EMBL" id="RAS59117.1"/>
    </source>
</evidence>
<comment type="caution">
    <text evidence="4">The sequence shown here is derived from an EMBL/GenBank/DDBJ whole genome shotgun (WGS) entry which is preliminary data.</text>
</comment>
<dbReference type="GO" id="GO:0042840">
    <property type="term" value="P:D-glucuronate catabolic process"/>
    <property type="evidence" value="ECO:0007669"/>
    <property type="project" value="TreeGrafter"/>
</dbReference>
<dbReference type="Gene3D" id="3.40.50.720">
    <property type="entry name" value="NAD(P)-binding Rossmann-like Domain"/>
    <property type="match status" value="1"/>
</dbReference>
<feature type="domain" description="Mannitol dehydrogenase C-terminal" evidence="3">
    <location>
        <begin position="263"/>
        <end position="443"/>
    </location>
</feature>
<dbReference type="SUPFAM" id="SSF48179">
    <property type="entry name" value="6-phosphogluconate dehydrogenase C-terminal domain-like"/>
    <property type="match status" value="1"/>
</dbReference>
<evidence type="ECO:0000313" key="5">
    <source>
        <dbReference type="Proteomes" id="UP000248729"/>
    </source>
</evidence>
<dbReference type="SUPFAM" id="SSF51735">
    <property type="entry name" value="NAD(P)-binding Rossmann-fold domains"/>
    <property type="match status" value="1"/>
</dbReference>
<dbReference type="InterPro" id="IPR013328">
    <property type="entry name" value="6PGD_dom2"/>
</dbReference>
<reference evidence="4 5" key="1">
    <citation type="submission" date="2018-06" db="EMBL/GenBank/DDBJ databases">
        <title>Freshwater and sediment microbial communities from various areas in North America, analyzing microbe dynamics in response to fracking.</title>
        <authorList>
            <person name="Lamendella R."/>
        </authorList>
    </citation>
    <scope>NUCLEOTIDE SEQUENCE [LARGE SCALE GENOMIC DNA]</scope>
    <source>
        <strain evidence="4 5">99A</strain>
    </source>
</reference>
<dbReference type="Proteomes" id="UP000248729">
    <property type="component" value="Unassembled WGS sequence"/>
</dbReference>
<dbReference type="GO" id="GO:0008866">
    <property type="term" value="F:fructuronate reductase activity"/>
    <property type="evidence" value="ECO:0007669"/>
    <property type="project" value="TreeGrafter"/>
</dbReference>
<evidence type="ECO:0000259" key="3">
    <source>
        <dbReference type="Pfam" id="PF08125"/>
    </source>
</evidence>
<name>A0A329EBQ1_VIBDI</name>
<dbReference type="EMBL" id="QLTR01000029">
    <property type="protein sequence ID" value="RAS59117.1"/>
    <property type="molecule type" value="Genomic_DNA"/>
</dbReference>
<dbReference type="InterPro" id="IPR008927">
    <property type="entry name" value="6-PGluconate_DH-like_C_sf"/>
</dbReference>
<accession>A0A329EBQ1</accession>
<dbReference type="InterPro" id="IPR050025">
    <property type="entry name" value="DalD"/>
</dbReference>
<dbReference type="InterPro" id="IPR036291">
    <property type="entry name" value="NAD(P)-bd_dom_sf"/>
</dbReference>
<dbReference type="InterPro" id="IPR050988">
    <property type="entry name" value="Mannitol_DH/Oxidoreductase"/>
</dbReference>
<dbReference type="Gene3D" id="1.10.1040.10">
    <property type="entry name" value="N-(1-d-carboxylethyl)-l-norvaline Dehydrogenase, domain 2"/>
    <property type="match status" value="1"/>
</dbReference>
<protein>
    <submittedName>
        <fullName evidence="4">D-arabinitol 4-dehydrogenase</fullName>
    </submittedName>
</protein>
<keyword evidence="1" id="KW-0560">Oxidoreductase</keyword>
<feature type="domain" description="Mannitol dehydrogenase N-terminal" evidence="2">
    <location>
        <begin position="8"/>
        <end position="254"/>
    </location>
</feature>
<proteinExistence type="predicted"/>
<evidence type="ECO:0000259" key="2">
    <source>
        <dbReference type="Pfam" id="PF01232"/>
    </source>
</evidence>
<dbReference type="RefSeq" id="WP_112404512.1">
    <property type="nucleotide sequence ID" value="NZ_QLTR01000029.1"/>
</dbReference>
<sequence>MSNQYTWLHIGLGSFHRAHQAVYMNKLLELGDTSWHIAAGNIRNDAENTVEALRAQNGEYVLETISPIGDCNYEVIKSIQTLLPWQDDLMPLIDEGAKEKTKVIAFTVTEGGYYLKTNHTLDVDNPTLSADLQGDHKTIYGTITKILERRIEDNSGAVTLLNCDNVRHNGERFRDGLMEFLKLTDKTDTLEWVKKNTTCPNTMVDRITPRPAADLPERILAKTGIDDKAPVMGETFIQWVIEDNFIEVRPELEKVGVEMVESVIPYEEAKIRILNSSHSCIAWAGTLMGQEFIHDSTLTDSIFKVAYDYVTEDVLPCLGDNGIDLLTYRDVVLQRFTNPYIKDTNQRVAADGFSKIPAMITPTMIECYQRGVVPEATAMLPALFFVFMQKWHANTLPYEYQDGILDESSVHAMFEASDPISVYSQDKALFGELAGRAEFEDLLRDKVAEVEALFQ</sequence>
<organism evidence="4 5">
    <name type="scientific">Vibrio diazotrophicus</name>
    <dbReference type="NCBI Taxonomy" id="685"/>
    <lineage>
        <taxon>Bacteria</taxon>
        <taxon>Pseudomonadati</taxon>
        <taxon>Pseudomonadota</taxon>
        <taxon>Gammaproteobacteria</taxon>
        <taxon>Vibrionales</taxon>
        <taxon>Vibrionaceae</taxon>
        <taxon>Vibrio</taxon>
    </lineage>
</organism>
<dbReference type="InterPro" id="IPR000669">
    <property type="entry name" value="Mannitol_DH"/>
</dbReference>
<dbReference type="PANTHER" id="PTHR43362">
    <property type="entry name" value="MANNITOL DEHYDROGENASE DSF1-RELATED"/>
    <property type="match status" value="1"/>
</dbReference>
<dbReference type="Pfam" id="PF01232">
    <property type="entry name" value="Mannitol_dh"/>
    <property type="match status" value="1"/>
</dbReference>
<gene>
    <name evidence="4" type="ORF">DET48_12929</name>
</gene>
<dbReference type="AlphaFoldDB" id="A0A329EBQ1"/>
<evidence type="ECO:0000256" key="1">
    <source>
        <dbReference type="ARBA" id="ARBA00023002"/>
    </source>
</evidence>
<dbReference type="InterPro" id="IPR013118">
    <property type="entry name" value="Mannitol_DH_C"/>
</dbReference>
<dbReference type="NCBIfam" id="NF043014">
    <property type="entry name" value="DArabDhDalD"/>
    <property type="match status" value="1"/>
</dbReference>
<dbReference type="PANTHER" id="PTHR43362:SF7">
    <property type="entry name" value="D-MANNONATE OXIDOREDUCTASE"/>
    <property type="match status" value="1"/>
</dbReference>
<dbReference type="InterPro" id="IPR013131">
    <property type="entry name" value="Mannitol_DH_N"/>
</dbReference>
<dbReference type="PRINTS" id="PR00084">
    <property type="entry name" value="MTLDHDRGNASE"/>
</dbReference>
<dbReference type="Pfam" id="PF08125">
    <property type="entry name" value="Mannitol_dh_C"/>
    <property type="match status" value="1"/>
</dbReference>